<comment type="function">
    <text evidence="6">Isomerase that catalyzes the conversion of deoxy-ribose 1-phosphate (dRib-1-P) and ribose 1-phosphate (Rib-1-P) to deoxy-ribose 5-phosphate (dRib-5-P) and ribose 5-phosphate (Rib-5-P), respectively.</text>
</comment>
<dbReference type="AlphaFoldDB" id="A0A0T5XCS8"/>
<dbReference type="Pfam" id="PF01676">
    <property type="entry name" value="Metalloenzyme"/>
    <property type="match status" value="1"/>
</dbReference>
<dbReference type="PANTHER" id="PTHR21110">
    <property type="entry name" value="PHOSPHOPENTOMUTASE"/>
    <property type="match status" value="1"/>
</dbReference>
<evidence type="ECO:0000256" key="1">
    <source>
        <dbReference type="ARBA" id="ARBA00010373"/>
    </source>
</evidence>
<dbReference type="SUPFAM" id="SSF53649">
    <property type="entry name" value="Alkaline phosphatase-like"/>
    <property type="match status" value="1"/>
</dbReference>
<dbReference type="CDD" id="cd16009">
    <property type="entry name" value="PPM"/>
    <property type="match status" value="1"/>
</dbReference>
<evidence type="ECO:0000259" key="8">
    <source>
        <dbReference type="Pfam" id="PF01676"/>
    </source>
</evidence>
<reference evidence="10" key="1">
    <citation type="submission" date="2012-09" db="EMBL/GenBank/DDBJ databases">
        <authorList>
            <person name="Weinstock G."/>
            <person name="Sodergren E."/>
            <person name="Clifton S."/>
            <person name="Fulton L."/>
            <person name="Fulton B."/>
            <person name="Courtney L."/>
            <person name="Fronick C."/>
            <person name="Harrison M."/>
            <person name="Strong C."/>
            <person name="Farmer C."/>
            <person name="Delehaunty K."/>
            <person name="Markovic C."/>
            <person name="Hall O."/>
            <person name="Minx P."/>
            <person name="Tomlinson C."/>
            <person name="Mitreva M."/>
            <person name="Nelson J."/>
            <person name="Hou S."/>
            <person name="Wollam A."/>
            <person name="Pepin K.H."/>
            <person name="Johnson M."/>
            <person name="Bhonagiri V."/>
            <person name="Nash W.E."/>
            <person name="Suruliraj S."/>
            <person name="Warren W."/>
            <person name="Chinwalla A."/>
            <person name="Mardis E.R."/>
            <person name="Wilson R.K."/>
        </authorList>
    </citation>
    <scope>NUCLEOTIDE SEQUENCE [LARGE SCALE GENOMIC DNA]</scope>
    <source>
        <strain evidence="10">OS1</strain>
    </source>
</reference>
<feature type="binding site" evidence="6">
    <location>
        <position position="292"/>
    </location>
    <ligand>
        <name>Mn(2+)</name>
        <dbReference type="ChEBI" id="CHEBI:29035"/>
        <label>2</label>
    </ligand>
</feature>
<keyword evidence="10" id="KW-1185">Reference proteome</keyword>
<dbReference type="GO" id="GO:0043094">
    <property type="term" value="P:metabolic compound salvage"/>
    <property type="evidence" value="ECO:0007669"/>
    <property type="project" value="UniProtKB-UniRule"/>
</dbReference>
<dbReference type="EMBL" id="ACJX03000001">
    <property type="protein sequence ID" value="KRT36147.1"/>
    <property type="molecule type" value="Genomic_DNA"/>
</dbReference>
<feature type="binding site" evidence="6">
    <location>
        <position position="328"/>
    </location>
    <ligand>
        <name>Mn(2+)</name>
        <dbReference type="ChEBI" id="CHEBI:29035"/>
        <label>1</label>
    </ligand>
</feature>
<dbReference type="Proteomes" id="UP000005273">
    <property type="component" value="Unassembled WGS sequence"/>
</dbReference>
<dbReference type="GO" id="GO:0009117">
    <property type="term" value="P:nucleotide metabolic process"/>
    <property type="evidence" value="ECO:0007669"/>
    <property type="project" value="UniProtKB-UniRule"/>
</dbReference>
<dbReference type="InterPro" id="IPR017850">
    <property type="entry name" value="Alkaline_phosphatase_core_sf"/>
</dbReference>
<comment type="pathway">
    <text evidence="6">Carbohydrate degradation; 2-deoxy-D-ribose 1-phosphate degradation; D-glyceraldehyde 3-phosphate and acetaldehyde from 2-deoxy-alpha-D-ribose 1-phosphate: step 1/2.</text>
</comment>
<evidence type="ECO:0000256" key="6">
    <source>
        <dbReference type="HAMAP-Rule" id="MF_00740"/>
    </source>
</evidence>
<evidence type="ECO:0000313" key="10">
    <source>
        <dbReference type="Proteomes" id="UP000005273"/>
    </source>
</evidence>
<dbReference type="NCBIfam" id="TIGR01696">
    <property type="entry name" value="deoB"/>
    <property type="match status" value="1"/>
</dbReference>
<dbReference type="EC" id="5.4.2.7" evidence="6 7"/>
<dbReference type="eggNOG" id="COG1015">
    <property type="taxonomic scope" value="Bacteria"/>
</dbReference>
<name>A0A0T5XCS8_9BACT</name>
<evidence type="ECO:0000256" key="5">
    <source>
        <dbReference type="ARBA" id="ARBA00023235"/>
    </source>
</evidence>
<dbReference type="InterPro" id="IPR010045">
    <property type="entry name" value="DeoB"/>
</dbReference>
<gene>
    <name evidence="6" type="primary">deoB</name>
    <name evidence="9" type="ORF">HMPREF1705_03411</name>
</gene>
<evidence type="ECO:0000256" key="3">
    <source>
        <dbReference type="ARBA" id="ARBA00022723"/>
    </source>
</evidence>
<comment type="catalytic activity">
    <reaction evidence="6">
        <text>2-deoxy-alpha-D-ribose 1-phosphate = 2-deoxy-D-ribose 5-phosphate</text>
        <dbReference type="Rhea" id="RHEA:27658"/>
        <dbReference type="ChEBI" id="CHEBI:57259"/>
        <dbReference type="ChEBI" id="CHEBI:62877"/>
        <dbReference type="EC" id="5.4.2.7"/>
    </reaction>
</comment>
<keyword evidence="2 6" id="KW-0963">Cytoplasm</keyword>
<dbReference type="HAMAP" id="MF_00740">
    <property type="entry name" value="Phosphopentomut"/>
    <property type="match status" value="1"/>
</dbReference>
<dbReference type="GO" id="GO:0030145">
    <property type="term" value="F:manganese ion binding"/>
    <property type="evidence" value="ECO:0007669"/>
    <property type="project" value="UniProtKB-UniRule"/>
</dbReference>
<dbReference type="PIRSF" id="PIRSF001491">
    <property type="entry name" value="Ppentomutase"/>
    <property type="match status" value="1"/>
</dbReference>
<dbReference type="STRING" id="592015.HMPREF1705_03411"/>
<dbReference type="NCBIfam" id="NF003766">
    <property type="entry name" value="PRK05362.1"/>
    <property type="match status" value="1"/>
</dbReference>
<protein>
    <recommendedName>
        <fullName evidence="6 7">Phosphopentomutase</fullName>
        <ecNumber evidence="6 7">5.4.2.7</ecNumber>
    </recommendedName>
    <alternativeName>
        <fullName evidence="6">Phosphodeoxyribomutase</fullName>
    </alternativeName>
</protein>
<keyword evidence="3 6" id="KW-0479">Metal-binding</keyword>
<dbReference type="GO" id="GO:0006015">
    <property type="term" value="P:5-phosphoribose 1-diphosphate biosynthetic process"/>
    <property type="evidence" value="ECO:0007669"/>
    <property type="project" value="UniProtKB-UniPathway"/>
</dbReference>
<comment type="catalytic activity">
    <reaction evidence="6">
        <text>alpha-D-ribose 1-phosphate = D-ribose 5-phosphate</text>
        <dbReference type="Rhea" id="RHEA:18793"/>
        <dbReference type="ChEBI" id="CHEBI:57720"/>
        <dbReference type="ChEBI" id="CHEBI:78346"/>
        <dbReference type="EC" id="5.4.2.7"/>
    </reaction>
</comment>
<organism evidence="9 10">
    <name type="scientific">Acetomicrobium hydrogeniformans ATCC BAA-1850</name>
    <dbReference type="NCBI Taxonomy" id="592015"/>
    <lineage>
        <taxon>Bacteria</taxon>
        <taxon>Thermotogati</taxon>
        <taxon>Synergistota</taxon>
        <taxon>Synergistia</taxon>
        <taxon>Synergistales</taxon>
        <taxon>Acetomicrobiaceae</taxon>
        <taxon>Acetomicrobium</taxon>
    </lineage>
</organism>
<dbReference type="GO" id="GO:0006018">
    <property type="term" value="P:2-deoxyribose 1-phosphate catabolic process"/>
    <property type="evidence" value="ECO:0007669"/>
    <property type="project" value="UniProtKB-UniRule"/>
</dbReference>
<feature type="binding site" evidence="6">
    <location>
        <position position="15"/>
    </location>
    <ligand>
        <name>Mn(2+)</name>
        <dbReference type="ChEBI" id="CHEBI:29035"/>
        <label>1</label>
    </ligand>
</feature>
<sequence>MIGGFPLRTFIIILDGYGIGESPDANYYGDEGSNTAYHVALAMGGINLVNLGKLGLPLIVDLPGTAVMWPPLAAVGRLRELSAGKDTTTGHWELSGIILTKPFPTFPRGFPNEIIESFKKAIGRDILGNYPASGTMIIEDLGPEHLKTGYPIVYTSADSVFQIAAHEDVVPVETLYEWCRIARNLLQGPNGVARVIARPFAGTPGKFYRTPRRRDFSLPPPKDTLLDKLSMSGYDVITLGKLDDIFANRGITKPIHCSNNDECMECLKEYQDRDFNGLLFCNLIDFDMKYGHRNDPPGYAKALLKFDDWLVTFIEGMRPTDLLIISADHGNDPLTKSTDHSREYVPLLFYGDMVRPGNFGTFNGFCCLGKTLADIYGVDGRELDGISLAPEVLKRSILHNEE</sequence>
<keyword evidence="5 6" id="KW-0413">Isomerase</keyword>
<dbReference type="Gene3D" id="3.30.70.1250">
    <property type="entry name" value="Phosphopentomutase"/>
    <property type="match status" value="1"/>
</dbReference>
<comment type="cofactor">
    <cofactor evidence="6">
        <name>Mn(2+)</name>
        <dbReference type="ChEBI" id="CHEBI:29035"/>
    </cofactor>
    <text evidence="6">Binds 2 manganese ions.</text>
</comment>
<feature type="binding site" evidence="6">
    <location>
        <position position="329"/>
    </location>
    <ligand>
        <name>Mn(2+)</name>
        <dbReference type="ChEBI" id="CHEBI:29035"/>
        <label>1</label>
    </ligand>
</feature>
<dbReference type="FunFam" id="3.30.70.1250:FF:000001">
    <property type="entry name" value="Phosphopentomutase"/>
    <property type="match status" value="1"/>
</dbReference>
<dbReference type="GO" id="GO:0008973">
    <property type="term" value="F:phosphopentomutase activity"/>
    <property type="evidence" value="ECO:0007669"/>
    <property type="project" value="UniProtKB-UniRule"/>
</dbReference>
<feature type="binding site" evidence="6">
    <location>
        <position position="287"/>
    </location>
    <ligand>
        <name>Mn(2+)</name>
        <dbReference type="ChEBI" id="CHEBI:29035"/>
        <label>2</label>
    </ligand>
</feature>
<evidence type="ECO:0000256" key="4">
    <source>
        <dbReference type="ARBA" id="ARBA00023211"/>
    </source>
</evidence>
<accession>A0A0T5XCS8</accession>
<keyword evidence="4 6" id="KW-0464">Manganese</keyword>
<dbReference type="UniPathway" id="UPA00087">
    <property type="reaction ID" value="UER00173"/>
</dbReference>
<proteinExistence type="inferred from homology"/>
<evidence type="ECO:0000256" key="2">
    <source>
        <dbReference type="ARBA" id="ARBA00022490"/>
    </source>
</evidence>
<evidence type="ECO:0000313" key="9">
    <source>
        <dbReference type="EMBL" id="KRT36147.1"/>
    </source>
</evidence>
<comment type="subcellular location">
    <subcellularLocation>
        <location evidence="6">Cytoplasm</location>
    </subcellularLocation>
</comment>
<evidence type="ECO:0000256" key="7">
    <source>
        <dbReference type="NCBIfam" id="TIGR01696"/>
    </source>
</evidence>
<comment type="similarity">
    <text evidence="1 6">Belongs to the phosphopentomutase family.</text>
</comment>
<dbReference type="InterPro" id="IPR006124">
    <property type="entry name" value="Metalloenzyme"/>
</dbReference>
<dbReference type="OrthoDB" id="9769930at2"/>
<comment type="caution">
    <text evidence="9">The sequence shown here is derived from an EMBL/GenBank/DDBJ whole genome shotgun (WGS) entry which is preliminary data.</text>
</comment>
<dbReference type="GO" id="GO:0000287">
    <property type="term" value="F:magnesium ion binding"/>
    <property type="evidence" value="ECO:0007669"/>
    <property type="project" value="UniProtKB-UniRule"/>
</dbReference>
<dbReference type="GO" id="GO:0005829">
    <property type="term" value="C:cytosol"/>
    <property type="evidence" value="ECO:0007669"/>
    <property type="project" value="TreeGrafter"/>
</dbReference>
<dbReference type="Gene3D" id="3.40.720.10">
    <property type="entry name" value="Alkaline Phosphatase, subunit A"/>
    <property type="match status" value="1"/>
</dbReference>
<dbReference type="PANTHER" id="PTHR21110:SF0">
    <property type="entry name" value="PHOSPHOPENTOMUTASE"/>
    <property type="match status" value="1"/>
</dbReference>
<dbReference type="SUPFAM" id="SSF143856">
    <property type="entry name" value="DeoB insert domain-like"/>
    <property type="match status" value="1"/>
</dbReference>
<feature type="domain" description="Metalloenzyme" evidence="8">
    <location>
        <begin position="249"/>
        <end position="377"/>
    </location>
</feature>
<dbReference type="InterPro" id="IPR024052">
    <property type="entry name" value="Phosphopentomutase_DeoB_cap_sf"/>
</dbReference>
<feature type="binding site" evidence="6">
    <location>
        <position position="340"/>
    </location>
    <ligand>
        <name>Mn(2+)</name>
        <dbReference type="ChEBI" id="CHEBI:29035"/>
        <label>2</label>
    </ligand>
</feature>